<keyword evidence="2" id="KW-1185">Reference proteome</keyword>
<comment type="caution">
    <text evidence="1">The sequence shown here is derived from an EMBL/GenBank/DDBJ whole genome shotgun (WGS) entry which is preliminary data.</text>
</comment>
<evidence type="ECO:0000313" key="2">
    <source>
        <dbReference type="Proteomes" id="UP001500665"/>
    </source>
</evidence>
<protein>
    <submittedName>
        <fullName evidence="1">Uncharacterized protein</fullName>
    </submittedName>
</protein>
<dbReference type="RefSeq" id="WP_344247001.1">
    <property type="nucleotide sequence ID" value="NZ_BAAAHH010000055.1"/>
</dbReference>
<dbReference type="Proteomes" id="UP001500665">
    <property type="component" value="Unassembled WGS sequence"/>
</dbReference>
<sequence>MSDGLLVDADHEAVERFVNAARRRLSREAERSLWLNRAVVSALESDPDRVLAIARRNLQRMRDGQGWGRNPWLVRWSIILDAGVDAVIEVLLSRDPEAVELRQNAPFAGVLEQEHRERLLEEFRRHWARANG</sequence>
<proteinExistence type="predicted"/>
<dbReference type="EMBL" id="BAAAHH010000055">
    <property type="protein sequence ID" value="GAA0968296.1"/>
    <property type="molecule type" value="Genomic_DNA"/>
</dbReference>
<accession>A0ABN1RZ34</accession>
<organism evidence="1 2">
    <name type="scientific">Actinocorallia libanotica</name>
    <dbReference type="NCBI Taxonomy" id="46162"/>
    <lineage>
        <taxon>Bacteria</taxon>
        <taxon>Bacillati</taxon>
        <taxon>Actinomycetota</taxon>
        <taxon>Actinomycetes</taxon>
        <taxon>Streptosporangiales</taxon>
        <taxon>Thermomonosporaceae</taxon>
        <taxon>Actinocorallia</taxon>
    </lineage>
</organism>
<reference evidence="1 2" key="1">
    <citation type="journal article" date="2019" name="Int. J. Syst. Evol. Microbiol.">
        <title>The Global Catalogue of Microorganisms (GCM) 10K type strain sequencing project: providing services to taxonomists for standard genome sequencing and annotation.</title>
        <authorList>
            <consortium name="The Broad Institute Genomics Platform"/>
            <consortium name="The Broad Institute Genome Sequencing Center for Infectious Disease"/>
            <person name="Wu L."/>
            <person name="Ma J."/>
        </authorList>
    </citation>
    <scope>NUCLEOTIDE SEQUENCE [LARGE SCALE GENOMIC DNA]</scope>
    <source>
        <strain evidence="1 2">JCM 10696</strain>
    </source>
</reference>
<name>A0ABN1RZ34_9ACTN</name>
<evidence type="ECO:0000313" key="1">
    <source>
        <dbReference type="EMBL" id="GAA0968296.1"/>
    </source>
</evidence>
<gene>
    <name evidence="1" type="ORF">GCM10009550_73450</name>
</gene>